<evidence type="ECO:0000313" key="3">
    <source>
        <dbReference type="EMBL" id="AWZ18659.1"/>
    </source>
</evidence>
<feature type="compositionally biased region" description="Polar residues" evidence="1">
    <location>
        <begin position="15"/>
        <end position="28"/>
    </location>
</feature>
<feature type="region of interest" description="Disordered" evidence="1">
    <location>
        <begin position="768"/>
        <end position="898"/>
    </location>
</feature>
<dbReference type="RefSeq" id="WP_233497193.1">
    <property type="nucleotide sequence ID" value="NZ_CP015994.1"/>
</dbReference>
<evidence type="ECO:0000256" key="2">
    <source>
        <dbReference type="SAM" id="Phobius"/>
    </source>
</evidence>
<evidence type="ECO:0000256" key="1">
    <source>
        <dbReference type="SAM" id="MobiDB-lite"/>
    </source>
</evidence>
<feature type="region of interest" description="Disordered" evidence="1">
    <location>
        <begin position="1"/>
        <end position="33"/>
    </location>
</feature>
<feature type="region of interest" description="Disordered" evidence="1">
    <location>
        <begin position="577"/>
        <end position="616"/>
    </location>
</feature>
<dbReference type="AlphaFoldDB" id="A0A2Z4VD53"/>
<feature type="region of interest" description="Disordered" evidence="1">
    <location>
        <begin position="682"/>
        <end position="722"/>
    </location>
</feature>
<dbReference type="Proteomes" id="UP000259762">
    <property type="component" value="Chromosome"/>
</dbReference>
<protein>
    <submittedName>
        <fullName evidence="3">Uncharacterized protein</fullName>
    </submittedName>
</protein>
<feature type="compositionally biased region" description="Basic and acidic residues" evidence="1">
    <location>
        <begin position="1"/>
        <end position="10"/>
    </location>
</feature>
<feature type="compositionally biased region" description="Polar residues" evidence="1">
    <location>
        <begin position="860"/>
        <end position="873"/>
    </location>
</feature>
<reference evidence="3 4" key="2">
    <citation type="journal article" date="2019" name="BMC Genomics">
        <title>The Anaplasma ovis genome reveals a high proportion of pseudogenes.</title>
        <authorList>
            <person name="Liu Z."/>
            <person name="Peasley A.M."/>
            <person name="Yang J."/>
            <person name="Li Y."/>
            <person name="Guan G."/>
            <person name="Luo J."/>
            <person name="Yin H."/>
            <person name="Brayton K.A."/>
        </authorList>
    </citation>
    <scope>NUCLEOTIDE SEQUENCE [LARGE SCALE GENOMIC DNA]</scope>
    <source>
        <strain evidence="3 4">Haibei</strain>
    </source>
</reference>
<evidence type="ECO:0000313" key="4">
    <source>
        <dbReference type="Proteomes" id="UP000259762"/>
    </source>
</evidence>
<feature type="compositionally biased region" description="Acidic residues" evidence="1">
    <location>
        <begin position="874"/>
        <end position="885"/>
    </location>
</feature>
<feature type="compositionally biased region" description="Basic and acidic residues" evidence="1">
    <location>
        <begin position="605"/>
        <end position="616"/>
    </location>
</feature>
<feature type="compositionally biased region" description="Basic and acidic residues" evidence="1">
    <location>
        <begin position="842"/>
        <end position="859"/>
    </location>
</feature>
<sequence length="908" mass="101304">MSRQQRKDRGAASVAQRQQELQHSTGGTSKVKLKNELESAVEAHFLYGEGERLFTTRDPTGVEGAVNVIKEKNLIIGPSADHNNLATSDISTLTNMMLRSAGGSAHKVPEHVVAAWAAFYTPPEKRTTLVEILRACIAYPQNPQVDVSISDIKICNILPSPTPTASQQPQQKSWIHSFFSSKQEQSTATAVPEQRSRPPIGMRCEETIKFKVKDVVNSAPVEDVVMTIQYDLVAVHNKSSGTDDVELRGLSFCVTPATEFEQHGNSSANKCVWQARQRCTRVFLSTELNLIKDASKLEAVDILDNSVMSGNGPQQASTLTYRQRLQMLLDVQEMQKQAKETNARISPQSTNSSTQKQILFKDTEFLKDNKDICTRIFVSTFQEAEEMLGAFVHTVIADSCADRWNTKPEYFQKISFKIPLNAEDAQEGYKVIEHGSVHIPLSGQNIHALLSYTVTTKRTTGSEHKPEVVISKAKLGVRHVPRGFKLHNCAWVRYRSTDFITFVIPDLTYTCVTSTLPTCWHQAKEYRAIVSPYPKKAVEMASRQEGIAPAEHHITVPVIQPGQGEGQKPWAIGASEKMPGAQSETKSGERSTDYAVSEHTNVHGTTDHVESDKPEHRINEKQRQWIDQMVTQAASTHHADTDEHSFESHITRFVEAHKQPNADSHTSGSGEAFYYDTPQESFGVNDIEEPEPQSEPESGRHPTQEKSVPHGSRSKTKKPLPHSEEKLQSQLLWFLLAIWKSILLIFQFLIVTPLVYIYKLCTQYAAQSPTTTTDVPEEASDKSAKKSATEKQKESTSFFAQLRRRAKNSSAATNETDADTPKPKKPEKRNKNAANTPTPGKAPDKEGAKRPTERKDVRSDQQTSNTAPTNTESNTEENPSDEDEVSSTMQEPKIENAFFEVHSVLYPM</sequence>
<keyword evidence="2" id="KW-0812">Transmembrane</keyword>
<feature type="compositionally biased region" description="Basic and acidic residues" evidence="1">
    <location>
        <begin position="779"/>
        <end position="794"/>
    </location>
</feature>
<dbReference type="EMBL" id="CP015994">
    <property type="protein sequence ID" value="AWZ18659.1"/>
    <property type="molecule type" value="Genomic_DNA"/>
</dbReference>
<organism evidence="3 4">
    <name type="scientific">Anaplasma ovis str. Haibei</name>
    <dbReference type="NCBI Taxonomy" id="1248439"/>
    <lineage>
        <taxon>Bacteria</taxon>
        <taxon>Pseudomonadati</taxon>
        <taxon>Pseudomonadota</taxon>
        <taxon>Alphaproteobacteria</taxon>
        <taxon>Rickettsiales</taxon>
        <taxon>Anaplasmataceae</taxon>
        <taxon>Anaplasma</taxon>
    </lineage>
</organism>
<reference evidence="4" key="1">
    <citation type="submission" date="2018-06" db="EMBL/GenBank/DDBJ databases">
        <title>The Anaplasma ovis genome reveals a high proportion of pseudogenes.</title>
        <authorList>
            <person name="Liu Z."/>
            <person name="Peasley A.M."/>
            <person name="Yang J."/>
            <person name="Li Y."/>
            <person name="Guan G."/>
            <person name="Luo J."/>
            <person name="Yin H."/>
            <person name="Brayton K.A."/>
        </authorList>
    </citation>
    <scope>NUCLEOTIDE SEQUENCE [LARGE SCALE GENOMIC DNA]</scope>
    <source>
        <strain evidence="4">Haibei</strain>
    </source>
</reference>
<feature type="transmembrane region" description="Helical" evidence="2">
    <location>
        <begin position="731"/>
        <end position="758"/>
    </location>
</feature>
<feature type="compositionally biased region" description="Basic and acidic residues" evidence="1">
    <location>
        <begin position="697"/>
        <end position="708"/>
    </location>
</feature>
<proteinExistence type="predicted"/>
<keyword evidence="4" id="KW-1185">Reference proteome</keyword>
<keyword evidence="2" id="KW-0472">Membrane</keyword>
<name>A0A2Z4VD53_9RICK</name>
<gene>
    <name evidence="3" type="ORF">AOV_01160</name>
</gene>
<accession>A0A2Z4VD53</accession>
<keyword evidence="2" id="KW-1133">Transmembrane helix</keyword>
<dbReference type="KEGG" id="aoh:AOV_01160"/>